<reference evidence="1 2" key="1">
    <citation type="journal article" date="2016" name="Front. Microbiol.">
        <title>Genome and transcriptome sequences reveal the specific parasitism of the nematophagous Purpureocillium lilacinum 36-1.</title>
        <authorList>
            <person name="Xie J."/>
            <person name="Li S."/>
            <person name="Mo C."/>
            <person name="Xiao X."/>
            <person name="Peng D."/>
            <person name="Wang G."/>
            <person name="Xiao Y."/>
        </authorList>
    </citation>
    <scope>NUCLEOTIDE SEQUENCE [LARGE SCALE GENOMIC DNA]</scope>
    <source>
        <strain evidence="1 2">36-1</strain>
    </source>
</reference>
<comment type="caution">
    <text evidence="1">The sequence shown here is derived from an EMBL/GenBank/DDBJ whole genome shotgun (WGS) entry which is preliminary data.</text>
</comment>
<evidence type="ECO:0000313" key="1">
    <source>
        <dbReference type="EMBL" id="PWI74414.1"/>
    </source>
</evidence>
<gene>
    <name evidence="1" type="ORF">PCL_07728</name>
</gene>
<dbReference type="EMBL" id="LCWV01000003">
    <property type="protein sequence ID" value="PWI74414.1"/>
    <property type="molecule type" value="Genomic_DNA"/>
</dbReference>
<sequence>MFRSFIMRSTNGSGCGCDPEECNAIAFRLAHRGAGSQAIACGVARQSDGEKGSPRLDEGRKLVALFAPPPYGRVSWTFISGLDDSTLYRLAARSPAESNSVLRLRDCWLTREGQQPLRLFRQYWSTSSLRNLDDSTLFFDIVQDAISSSFGAMNSWRVRMAAKQGCAPTIRGVIRQLGRWGRRFQRGRQGAQIVVVAGEGIASDDTRIVIERRQSSVASVKPQHPICTEFCPLATPVRLATSEQCEPRSVRAAPWLAGGNMHTFMVGAGAPPPVLFNLFPLSTSSPVFVCVHWVAAGAGRFRPPSLKEGKDQGKALPTLLAVVSHASHPRSPAAVLGPGCPPYLWEGVFPVAAPVYPSRPCRTNKLRGEIRAAARAGHFPSSLVGLASRASPRTVAPEMLPIYLANGAPPTQLQFSDSWAAERASIGRARRRRHPPVTETARLHSPLLHHLVPPHGTARLGRRVLGIVDGYIIRRGLAVAAANIDAAPSAESCCRACQRRRRRGGQPQLSVPGLAYMNTTESVKPPTCFAATADVGALTL</sequence>
<accession>A0A2U3EIS8</accession>
<protein>
    <submittedName>
        <fullName evidence="1">Uncharacterized protein</fullName>
    </submittedName>
</protein>
<evidence type="ECO:0000313" key="2">
    <source>
        <dbReference type="Proteomes" id="UP000245956"/>
    </source>
</evidence>
<proteinExistence type="predicted"/>
<dbReference type="Proteomes" id="UP000245956">
    <property type="component" value="Unassembled WGS sequence"/>
</dbReference>
<dbReference type="AlphaFoldDB" id="A0A2U3EIS8"/>
<name>A0A2U3EIS8_PURLI</name>
<organism evidence="1 2">
    <name type="scientific">Purpureocillium lilacinum</name>
    <name type="common">Paecilomyces lilacinus</name>
    <dbReference type="NCBI Taxonomy" id="33203"/>
    <lineage>
        <taxon>Eukaryota</taxon>
        <taxon>Fungi</taxon>
        <taxon>Dikarya</taxon>
        <taxon>Ascomycota</taxon>
        <taxon>Pezizomycotina</taxon>
        <taxon>Sordariomycetes</taxon>
        <taxon>Hypocreomycetidae</taxon>
        <taxon>Hypocreales</taxon>
        <taxon>Ophiocordycipitaceae</taxon>
        <taxon>Purpureocillium</taxon>
    </lineage>
</organism>